<reference evidence="2 3" key="1">
    <citation type="submission" date="2017-07" db="EMBL/GenBank/DDBJ databases">
        <title>Isolation and development of strain Bacillus megaterium SR7 for enhanced growth and metabolite production under supercritical carbon dioxide.</title>
        <authorList>
            <person name="Freedman A.J.E."/>
            <person name="Peet K.C."/>
            <person name="Boock J.T."/>
            <person name="Penn K."/>
            <person name="Prather K.L.J."/>
            <person name="Thompson J.R."/>
        </authorList>
    </citation>
    <scope>NUCLEOTIDE SEQUENCE [LARGE SCALE GENOMIC DNA]</scope>
    <source>
        <strain evidence="2 3">SR7</strain>
    </source>
</reference>
<feature type="transmembrane region" description="Helical" evidence="1">
    <location>
        <begin position="94"/>
        <end position="117"/>
    </location>
</feature>
<keyword evidence="1" id="KW-1133">Transmembrane helix</keyword>
<organism evidence="2 3">
    <name type="scientific">Priestia megaterium</name>
    <name type="common">Bacillus megaterium</name>
    <dbReference type="NCBI Taxonomy" id="1404"/>
    <lineage>
        <taxon>Bacteria</taxon>
        <taxon>Bacillati</taxon>
        <taxon>Bacillota</taxon>
        <taxon>Bacilli</taxon>
        <taxon>Bacillales</taxon>
        <taxon>Bacillaceae</taxon>
        <taxon>Priestia</taxon>
    </lineage>
</organism>
<feature type="transmembrane region" description="Helical" evidence="1">
    <location>
        <begin position="21"/>
        <end position="39"/>
    </location>
</feature>
<name>A0AA86I481_PRIMG</name>
<keyword evidence="1" id="KW-0472">Membrane</keyword>
<evidence type="ECO:0000256" key="1">
    <source>
        <dbReference type="SAM" id="Phobius"/>
    </source>
</evidence>
<dbReference type="Proteomes" id="UP000253834">
    <property type="component" value="Chromosome"/>
</dbReference>
<sequence length="119" mass="13821">MRAKFKGFTKRSVKKERTLQFTLNVIGIFMFIGVLIRWWTVPFAVSHDLQIYYNPDFQMKPSECKEFLAFVLCAASVYFSLVNVYFLSKTGKKLVYTVLVLLAVFNLYMMLTLLAVATH</sequence>
<dbReference type="RefSeq" id="WP_114896009.1">
    <property type="nucleotide sequence ID" value="NZ_CP022674.1"/>
</dbReference>
<feature type="transmembrane region" description="Helical" evidence="1">
    <location>
        <begin position="67"/>
        <end position="87"/>
    </location>
</feature>
<dbReference type="AlphaFoldDB" id="A0AA86I481"/>
<dbReference type="EMBL" id="CP022674">
    <property type="protein sequence ID" value="AXI30235.1"/>
    <property type="molecule type" value="Genomic_DNA"/>
</dbReference>
<keyword evidence="1" id="KW-0812">Transmembrane</keyword>
<gene>
    <name evidence="2" type="ORF">CIB87_14790</name>
</gene>
<accession>A0AA86I481</accession>
<proteinExistence type="predicted"/>
<evidence type="ECO:0000313" key="2">
    <source>
        <dbReference type="EMBL" id="AXI30235.1"/>
    </source>
</evidence>
<evidence type="ECO:0000313" key="3">
    <source>
        <dbReference type="Proteomes" id="UP000253834"/>
    </source>
</evidence>
<protein>
    <submittedName>
        <fullName evidence="2">Uncharacterized protein</fullName>
    </submittedName>
</protein>